<dbReference type="InterPro" id="IPR024607">
    <property type="entry name" value="Sulfatase_CS"/>
</dbReference>
<evidence type="ECO:0000256" key="2">
    <source>
        <dbReference type="ARBA" id="ARBA00008779"/>
    </source>
</evidence>
<dbReference type="PANTHER" id="PTHR42693:SF42">
    <property type="entry name" value="ARYLSULFATASE G"/>
    <property type="match status" value="1"/>
</dbReference>
<dbReference type="RefSeq" id="WP_330930072.1">
    <property type="nucleotide sequence ID" value="NZ_CP119075.1"/>
</dbReference>
<comment type="cofactor">
    <cofactor evidence="1">
        <name>Ca(2+)</name>
        <dbReference type="ChEBI" id="CHEBI:29108"/>
    </cofactor>
</comment>
<dbReference type="GO" id="GO:0046872">
    <property type="term" value="F:metal ion binding"/>
    <property type="evidence" value="ECO:0007669"/>
    <property type="project" value="UniProtKB-KW"/>
</dbReference>
<keyword evidence="4" id="KW-0732">Signal</keyword>
<accession>A0AAF0CN71</accession>
<proteinExistence type="inferred from homology"/>
<feature type="domain" description="Sulfatase N-terminal" evidence="7">
    <location>
        <begin position="29"/>
        <end position="336"/>
    </location>
</feature>
<evidence type="ECO:0000313" key="8">
    <source>
        <dbReference type="EMBL" id="WED64055.1"/>
    </source>
</evidence>
<evidence type="ECO:0000256" key="6">
    <source>
        <dbReference type="ARBA" id="ARBA00022837"/>
    </source>
</evidence>
<dbReference type="Gene3D" id="3.40.720.10">
    <property type="entry name" value="Alkaline Phosphatase, subunit A"/>
    <property type="match status" value="1"/>
</dbReference>
<evidence type="ECO:0000313" key="9">
    <source>
        <dbReference type="Proteomes" id="UP001218638"/>
    </source>
</evidence>
<keyword evidence="9" id="KW-1185">Reference proteome</keyword>
<dbReference type="Proteomes" id="UP001218638">
    <property type="component" value="Chromosome"/>
</dbReference>
<dbReference type="AlphaFoldDB" id="A0AAF0CN71"/>
<comment type="similarity">
    <text evidence="2">Belongs to the sulfatase family.</text>
</comment>
<evidence type="ECO:0000256" key="4">
    <source>
        <dbReference type="ARBA" id="ARBA00022729"/>
    </source>
</evidence>
<dbReference type="PROSITE" id="PS00523">
    <property type="entry name" value="SULFATASE_1"/>
    <property type="match status" value="1"/>
</dbReference>
<dbReference type="InterPro" id="IPR000917">
    <property type="entry name" value="Sulfatase_N"/>
</dbReference>
<reference evidence="8" key="1">
    <citation type="submission" date="2023-03" db="EMBL/GenBank/DDBJ databases">
        <title>Lomoglobus Profundus gen. nov., sp. nov., a novel member of the phylum Verrucomicrobia, isolated from deep-marine sediment of South China Sea.</title>
        <authorList>
            <person name="Ahmad T."/>
            <person name="Ishaq S.E."/>
            <person name="Wang F."/>
        </authorList>
    </citation>
    <scope>NUCLEOTIDE SEQUENCE</scope>
    <source>
        <strain evidence="8">LMO-M01</strain>
    </source>
</reference>
<evidence type="ECO:0000256" key="5">
    <source>
        <dbReference type="ARBA" id="ARBA00022801"/>
    </source>
</evidence>
<evidence type="ECO:0000256" key="3">
    <source>
        <dbReference type="ARBA" id="ARBA00022723"/>
    </source>
</evidence>
<protein>
    <submittedName>
        <fullName evidence="8">Sulfatase-like hydrolase/transferase</fullName>
    </submittedName>
</protein>
<dbReference type="Gene3D" id="3.30.1120.10">
    <property type="match status" value="1"/>
</dbReference>
<dbReference type="EMBL" id="CP119075">
    <property type="protein sequence ID" value="WED64055.1"/>
    <property type="molecule type" value="Genomic_DNA"/>
</dbReference>
<dbReference type="InterPro" id="IPR050738">
    <property type="entry name" value="Sulfatase"/>
</dbReference>
<keyword evidence="6" id="KW-0106">Calcium</keyword>
<keyword evidence="5 8" id="KW-0378">Hydrolase</keyword>
<sequence>MIISRFLHLFPALLGVALAFGVSSRAERPNMVLILADDLGINDLGCYGNNFYESPHIDRLRREGMRFDQHYSAGSVCSPTRTALITGKFPARTRSTEVYPWGLSHVYVAEPLWCEPDRLLSPNQTFLPDVLRAAGYRTAMFGKWHIEGVSPEEAGYDEWLVNHCDTALAADANHDEYHLAEITRRSNDFMKEAAQSHTPFFVVVSHHSVHVPQAATTGSREHFERKGSLPEWADRSPLQTPVYAGMVKDLDDSVGDLLAEIGELGIADSTLVIFTSDNGGLGDLNFPYRAGKGSWYEGGIRVPFVARWPERIQPGSSNNGVVVTTDYFRTLVDLAGGSVPEGAAPDSEDFTKALLGQSTEERAPVVFHFPHYRGEDGSAWLRPWSSLRDGDYIYIHHWEVDLLNGKGPGKIETHELYNLAKDPGQRRNLIGTQPDVAARLQEDLLNRLEAMGVQIPILMAERLAALNTLCGKQQDAVIPVVQTAEYALPW</sequence>
<dbReference type="SUPFAM" id="SSF53649">
    <property type="entry name" value="Alkaline phosphatase-like"/>
    <property type="match status" value="1"/>
</dbReference>
<name>A0AAF0CN71_9BACT</name>
<dbReference type="GO" id="GO:0004065">
    <property type="term" value="F:arylsulfatase activity"/>
    <property type="evidence" value="ECO:0007669"/>
    <property type="project" value="TreeGrafter"/>
</dbReference>
<dbReference type="Pfam" id="PF00884">
    <property type="entry name" value="Sulfatase"/>
    <property type="match status" value="1"/>
</dbReference>
<keyword evidence="3" id="KW-0479">Metal-binding</keyword>
<dbReference type="InterPro" id="IPR017850">
    <property type="entry name" value="Alkaline_phosphatase_core_sf"/>
</dbReference>
<evidence type="ECO:0000259" key="7">
    <source>
        <dbReference type="Pfam" id="PF00884"/>
    </source>
</evidence>
<dbReference type="PANTHER" id="PTHR42693">
    <property type="entry name" value="ARYLSULFATASE FAMILY MEMBER"/>
    <property type="match status" value="1"/>
</dbReference>
<organism evidence="8 9">
    <name type="scientific">Synoicihabitans lomoniglobus</name>
    <dbReference type="NCBI Taxonomy" id="2909285"/>
    <lineage>
        <taxon>Bacteria</taxon>
        <taxon>Pseudomonadati</taxon>
        <taxon>Verrucomicrobiota</taxon>
        <taxon>Opitutia</taxon>
        <taxon>Opitutales</taxon>
        <taxon>Opitutaceae</taxon>
        <taxon>Synoicihabitans</taxon>
    </lineage>
</organism>
<gene>
    <name evidence="8" type="ORF">PXH66_17085</name>
</gene>
<evidence type="ECO:0000256" key="1">
    <source>
        <dbReference type="ARBA" id="ARBA00001913"/>
    </source>
</evidence>
<dbReference type="KEGG" id="slom:PXH66_17085"/>